<feature type="compositionally biased region" description="Low complexity" evidence="1">
    <location>
        <begin position="253"/>
        <end position="273"/>
    </location>
</feature>
<dbReference type="PROSITE" id="PS51257">
    <property type="entry name" value="PROKAR_LIPOPROTEIN"/>
    <property type="match status" value="1"/>
</dbReference>
<feature type="region of interest" description="Disordered" evidence="1">
    <location>
        <begin position="249"/>
        <end position="273"/>
    </location>
</feature>
<protein>
    <submittedName>
        <fullName evidence="2">Uncharacterized protein</fullName>
    </submittedName>
</protein>
<comment type="caution">
    <text evidence="2">The sequence shown here is derived from an EMBL/GenBank/DDBJ whole genome shotgun (WGS) entry which is preliminary data.</text>
</comment>
<proteinExistence type="predicted"/>
<organism evidence="2">
    <name type="scientific">Schlesneria paludicola</name>
    <dbReference type="NCBI Taxonomy" id="360056"/>
    <lineage>
        <taxon>Bacteria</taxon>
        <taxon>Pseudomonadati</taxon>
        <taxon>Planctomycetota</taxon>
        <taxon>Planctomycetia</taxon>
        <taxon>Planctomycetales</taxon>
        <taxon>Planctomycetaceae</taxon>
        <taxon>Schlesneria</taxon>
    </lineage>
</organism>
<name>A0A7C2NWL8_9PLAN</name>
<evidence type="ECO:0000313" key="2">
    <source>
        <dbReference type="EMBL" id="HEN16408.1"/>
    </source>
</evidence>
<dbReference type="AlphaFoldDB" id="A0A7C2NWL8"/>
<gene>
    <name evidence="2" type="ORF">ENQ76_13175</name>
</gene>
<sequence>MGAAIRRLGQRVLVVAACVAGAGCGQQTYEQRLAESGKYFAYLLKLDANLAPPWKQPPVEELRVPLQFREIKQPPPVKNEEGQVVEEIDPRQPDYVPLTFPGLLGAWEAPFTVVIDGQPASRQGYLYCVSNTSMLIKPDESEKAPDFTRDLLVLIAEKLMLPQLDFTTAAERQTHPRSQGYTPPNNFDVYLFEGDNLRIDDVPYTFEVFAHYQGPVQVALVLVTPVGTDSSAKLLERVPLMLERLKVSPKPPIGAAAPSGRASPGGPSPSTGF</sequence>
<accession>A0A7C2NWL8</accession>
<dbReference type="EMBL" id="DSOK01000364">
    <property type="protein sequence ID" value="HEN16408.1"/>
    <property type="molecule type" value="Genomic_DNA"/>
</dbReference>
<reference evidence="2" key="1">
    <citation type="journal article" date="2020" name="mSystems">
        <title>Genome- and Community-Level Interaction Insights into Carbon Utilization and Element Cycling Functions of Hydrothermarchaeota in Hydrothermal Sediment.</title>
        <authorList>
            <person name="Zhou Z."/>
            <person name="Liu Y."/>
            <person name="Xu W."/>
            <person name="Pan J."/>
            <person name="Luo Z.H."/>
            <person name="Li M."/>
        </authorList>
    </citation>
    <scope>NUCLEOTIDE SEQUENCE [LARGE SCALE GENOMIC DNA]</scope>
    <source>
        <strain evidence="2">SpSt-339</strain>
    </source>
</reference>
<evidence type="ECO:0000256" key="1">
    <source>
        <dbReference type="SAM" id="MobiDB-lite"/>
    </source>
</evidence>